<dbReference type="EMBL" id="MU842809">
    <property type="protein sequence ID" value="KAK2035321.1"/>
    <property type="molecule type" value="Genomic_DNA"/>
</dbReference>
<evidence type="ECO:0000256" key="1">
    <source>
        <dbReference type="SAM" id="MobiDB-lite"/>
    </source>
</evidence>
<comment type="caution">
    <text evidence="2">The sequence shown here is derived from an EMBL/GenBank/DDBJ whole genome shotgun (WGS) entry which is preliminary data.</text>
</comment>
<sequence>MRMRKRQEFRQGEPSIVKTWGGSSAVLKPVFPGLQISQGGGWRLNRPYPASHFSKSPDLPSKHAAIRPHQWGGGRWSRSHTPRCEGGGLGVYFCAPRAAWYDHALVPADPCAPPSEDVTETTLDDAGWRSSMMQSARKRSPDGSRPGTC</sequence>
<evidence type="ECO:0000313" key="2">
    <source>
        <dbReference type="EMBL" id="KAK2035321.1"/>
    </source>
</evidence>
<name>A0AAD9M5G3_9PEZI</name>
<protein>
    <submittedName>
        <fullName evidence="2">Uncharacterized protein</fullName>
    </submittedName>
</protein>
<keyword evidence="3" id="KW-1185">Reference proteome</keyword>
<evidence type="ECO:0000313" key="3">
    <source>
        <dbReference type="Proteomes" id="UP001232148"/>
    </source>
</evidence>
<dbReference type="AlphaFoldDB" id="A0AAD9M5G3"/>
<dbReference type="Proteomes" id="UP001232148">
    <property type="component" value="Unassembled WGS sequence"/>
</dbReference>
<organism evidence="2 3">
    <name type="scientific">Colletotrichum zoysiae</name>
    <dbReference type="NCBI Taxonomy" id="1216348"/>
    <lineage>
        <taxon>Eukaryota</taxon>
        <taxon>Fungi</taxon>
        <taxon>Dikarya</taxon>
        <taxon>Ascomycota</taxon>
        <taxon>Pezizomycotina</taxon>
        <taxon>Sordariomycetes</taxon>
        <taxon>Hypocreomycetidae</taxon>
        <taxon>Glomerellales</taxon>
        <taxon>Glomerellaceae</taxon>
        <taxon>Colletotrichum</taxon>
        <taxon>Colletotrichum graminicola species complex</taxon>
    </lineage>
</organism>
<reference evidence="2" key="1">
    <citation type="submission" date="2021-06" db="EMBL/GenBank/DDBJ databases">
        <title>Comparative genomics, transcriptomics and evolutionary studies reveal genomic signatures of adaptation to plant cell wall in hemibiotrophic fungi.</title>
        <authorList>
            <consortium name="DOE Joint Genome Institute"/>
            <person name="Baroncelli R."/>
            <person name="Diaz J.F."/>
            <person name="Benocci T."/>
            <person name="Peng M."/>
            <person name="Battaglia E."/>
            <person name="Haridas S."/>
            <person name="Andreopoulos W."/>
            <person name="Labutti K."/>
            <person name="Pangilinan J."/>
            <person name="Floch G.L."/>
            <person name="Makela M.R."/>
            <person name="Henrissat B."/>
            <person name="Grigoriev I.V."/>
            <person name="Crouch J.A."/>
            <person name="De Vries R.P."/>
            <person name="Sukno S.A."/>
            <person name="Thon M.R."/>
        </authorList>
    </citation>
    <scope>NUCLEOTIDE SEQUENCE</scope>
    <source>
        <strain evidence="2">MAFF235873</strain>
    </source>
</reference>
<feature type="region of interest" description="Disordered" evidence="1">
    <location>
        <begin position="47"/>
        <end position="79"/>
    </location>
</feature>
<feature type="region of interest" description="Disordered" evidence="1">
    <location>
        <begin position="109"/>
        <end position="149"/>
    </location>
</feature>
<accession>A0AAD9M5G3</accession>
<gene>
    <name evidence="2" type="ORF">LX32DRAFT_152276</name>
</gene>
<proteinExistence type="predicted"/>